<dbReference type="GO" id="GO:0005576">
    <property type="term" value="C:extracellular region"/>
    <property type="evidence" value="ECO:0007669"/>
    <property type="project" value="UniProtKB-SubCell"/>
</dbReference>
<evidence type="ECO:0000256" key="7">
    <source>
        <dbReference type="ARBA" id="ARBA00023157"/>
    </source>
</evidence>
<evidence type="ECO:0000313" key="12">
    <source>
        <dbReference type="Proteomes" id="UP000558488"/>
    </source>
</evidence>
<evidence type="ECO:0000256" key="1">
    <source>
        <dbReference type="ARBA" id="ARBA00002915"/>
    </source>
</evidence>
<evidence type="ECO:0000256" key="6">
    <source>
        <dbReference type="ARBA" id="ARBA00022729"/>
    </source>
</evidence>
<dbReference type="InterPro" id="IPR036816">
    <property type="entry name" value="RNaseA-like_dom_sf"/>
</dbReference>
<dbReference type="EMBL" id="JACAGB010000001">
    <property type="protein sequence ID" value="KAF6393548.1"/>
    <property type="molecule type" value="Genomic_DNA"/>
</dbReference>
<evidence type="ECO:0000313" key="11">
    <source>
        <dbReference type="EMBL" id="KAF6393548.1"/>
    </source>
</evidence>
<dbReference type="GO" id="GO:0050830">
    <property type="term" value="P:defense response to Gram-positive bacterium"/>
    <property type="evidence" value="ECO:0007669"/>
    <property type="project" value="TreeGrafter"/>
</dbReference>
<protein>
    <recommendedName>
        <fullName evidence="4">Inactive ribonuclease-like protein 9</fullName>
    </recommendedName>
</protein>
<comment type="caution">
    <text evidence="11">The sequence shown here is derived from an EMBL/GenBank/DDBJ whole genome shotgun (WGS) entry which is preliminary data.</text>
</comment>
<comment type="subcellular location">
    <subcellularLocation>
        <location evidence="2">Secreted</location>
    </subcellularLocation>
</comment>
<keyword evidence="5" id="KW-0964">Secreted</keyword>
<proteinExistence type="inferred from homology"/>
<evidence type="ECO:0000256" key="2">
    <source>
        <dbReference type="ARBA" id="ARBA00004613"/>
    </source>
</evidence>
<dbReference type="SMART" id="SM00092">
    <property type="entry name" value="RNAse_Pc"/>
    <property type="match status" value="1"/>
</dbReference>
<dbReference type="Pfam" id="PF00074">
    <property type="entry name" value="RnaseA"/>
    <property type="match status" value="1"/>
</dbReference>
<dbReference type="Gene3D" id="3.10.130.10">
    <property type="entry name" value="Ribonuclease A-like domain"/>
    <property type="match status" value="1"/>
</dbReference>
<evidence type="ECO:0000259" key="10">
    <source>
        <dbReference type="SMART" id="SM00092"/>
    </source>
</evidence>
<dbReference type="SUPFAM" id="SSF54076">
    <property type="entry name" value="RNase A-like"/>
    <property type="match status" value="1"/>
</dbReference>
<dbReference type="AlphaFoldDB" id="A0A7J8B4A5"/>
<evidence type="ECO:0000256" key="5">
    <source>
        <dbReference type="ARBA" id="ARBA00022525"/>
    </source>
</evidence>
<comment type="function">
    <text evidence="1">Does not exhibit any ribonuclease activity.</text>
</comment>
<keyword evidence="8" id="KW-0325">Glycoprotein</keyword>
<dbReference type="OrthoDB" id="9835306at2759"/>
<keyword evidence="7" id="KW-1015">Disulfide bond</keyword>
<dbReference type="GO" id="GO:0003676">
    <property type="term" value="F:nucleic acid binding"/>
    <property type="evidence" value="ECO:0007669"/>
    <property type="project" value="InterPro"/>
</dbReference>
<evidence type="ECO:0000256" key="8">
    <source>
        <dbReference type="ARBA" id="ARBA00023180"/>
    </source>
</evidence>
<evidence type="ECO:0000256" key="3">
    <source>
        <dbReference type="ARBA" id="ARBA00005600"/>
    </source>
</evidence>
<dbReference type="PANTHER" id="PTHR11437:SF14">
    <property type="entry name" value="INACTIVE RIBONUCLEASE-LIKE PROTEIN 9"/>
    <property type="match status" value="1"/>
</dbReference>
<gene>
    <name evidence="11" type="ORF">mPipKuh1_014955</name>
</gene>
<dbReference type="PRINTS" id="PR00794">
    <property type="entry name" value="RIBONUCLEASE"/>
</dbReference>
<organism evidence="11 12">
    <name type="scientific">Pipistrellus kuhlii</name>
    <name type="common">Kuhl's pipistrelle</name>
    <dbReference type="NCBI Taxonomy" id="59472"/>
    <lineage>
        <taxon>Eukaryota</taxon>
        <taxon>Metazoa</taxon>
        <taxon>Chordata</taxon>
        <taxon>Craniata</taxon>
        <taxon>Vertebrata</taxon>
        <taxon>Euteleostomi</taxon>
        <taxon>Mammalia</taxon>
        <taxon>Eutheria</taxon>
        <taxon>Laurasiatheria</taxon>
        <taxon>Chiroptera</taxon>
        <taxon>Yangochiroptera</taxon>
        <taxon>Vespertilionidae</taxon>
        <taxon>Pipistrellus</taxon>
    </lineage>
</organism>
<sequence>MCTLLTSKSLSLLLLLLKVVILQEVSEEWQEEFEDYMDEIHTKGPIKPPTKKCFQKNVLEAAFEPFEDNLCTHEIAFKNIHTNLYCHREYHFLNIAFEELQKACYTKYVACENGVKKCHKTEKPIEGAYCNYTGGLKMPYCEYKTIRKTGYALITCLWQDDIGEIIPAYVNSILESPGK</sequence>
<keyword evidence="12" id="KW-1185">Reference proteome</keyword>
<dbReference type="InterPro" id="IPR023412">
    <property type="entry name" value="RNaseA_domain"/>
</dbReference>
<dbReference type="PANTHER" id="PTHR11437">
    <property type="entry name" value="RIBONUCLEASE"/>
    <property type="match status" value="1"/>
</dbReference>
<evidence type="ECO:0000256" key="4">
    <source>
        <dbReference type="ARBA" id="ARBA00014966"/>
    </source>
</evidence>
<evidence type="ECO:0000256" key="9">
    <source>
        <dbReference type="SAM" id="SignalP"/>
    </source>
</evidence>
<accession>A0A7J8B4A5</accession>
<name>A0A7J8B4A5_PIPKU</name>
<dbReference type="InterPro" id="IPR001427">
    <property type="entry name" value="RNaseA"/>
</dbReference>
<dbReference type="Proteomes" id="UP000558488">
    <property type="component" value="Unassembled WGS sequence"/>
</dbReference>
<feature type="signal peptide" evidence="9">
    <location>
        <begin position="1"/>
        <end position="22"/>
    </location>
</feature>
<reference evidence="11 12" key="1">
    <citation type="journal article" date="2020" name="Nature">
        <title>Six reference-quality genomes reveal evolution of bat adaptations.</title>
        <authorList>
            <person name="Jebb D."/>
            <person name="Huang Z."/>
            <person name="Pippel M."/>
            <person name="Hughes G.M."/>
            <person name="Lavrichenko K."/>
            <person name="Devanna P."/>
            <person name="Winkler S."/>
            <person name="Jermiin L.S."/>
            <person name="Skirmuntt E.C."/>
            <person name="Katzourakis A."/>
            <person name="Burkitt-Gray L."/>
            <person name="Ray D.A."/>
            <person name="Sullivan K.A.M."/>
            <person name="Roscito J.G."/>
            <person name="Kirilenko B.M."/>
            <person name="Davalos L.M."/>
            <person name="Corthals A.P."/>
            <person name="Power M.L."/>
            <person name="Jones G."/>
            <person name="Ransome R.D."/>
            <person name="Dechmann D.K.N."/>
            <person name="Locatelli A.G."/>
            <person name="Puechmaille S.J."/>
            <person name="Fedrigo O."/>
            <person name="Jarvis E.D."/>
            <person name="Hiller M."/>
            <person name="Vernes S.C."/>
            <person name="Myers E.W."/>
            <person name="Teeling E.C."/>
        </authorList>
    </citation>
    <scope>NUCLEOTIDE SEQUENCE [LARGE SCALE GENOMIC DNA]</scope>
    <source>
        <strain evidence="11">MPipKuh1</strain>
        <tissue evidence="11">Flight muscle</tissue>
    </source>
</reference>
<feature type="domain" description="Ribonuclease A-domain" evidence="10">
    <location>
        <begin position="62"/>
        <end position="163"/>
    </location>
</feature>
<keyword evidence="6 9" id="KW-0732">Signal</keyword>
<feature type="chain" id="PRO_5029728925" description="Inactive ribonuclease-like protein 9" evidence="9">
    <location>
        <begin position="23"/>
        <end position="179"/>
    </location>
</feature>
<comment type="similarity">
    <text evidence="3">Belongs to the pancreatic ribonuclease family.</text>
</comment>